<proteinExistence type="predicted"/>
<dbReference type="EMBL" id="CAJGYO010000004">
    <property type="protein sequence ID" value="CAD6225778.1"/>
    <property type="molecule type" value="Genomic_DNA"/>
</dbReference>
<feature type="compositionally biased region" description="Polar residues" evidence="1">
    <location>
        <begin position="71"/>
        <end position="92"/>
    </location>
</feature>
<sequence length="391" mass="42669">MPRQGIVTNNAPDPSFSGQGATDVLSGEPTHCLHTLMTRGAKKDTEPEAKLTPATKISGRPVESPKKLVNTAPTRCYSQRARQGTVDSSNLSKKLDKKKQEKWDKEIADGHSTNQQDPRAKLDITMIVQSMKRRKRSARQRRKSSVPWVELLGFNFINVERARRNDLAVDSRKMKRTHRGAKSLCLKNKRAKGNKSVGGGRDASNQSAPANFDKAQDNAADTDAAEHLSVPKSDTSSKSKEQCGTDADEYASKQSGVPVPVPANDTLINNISIDFKKSKDAVVDGLMTTTDVISLYEAKENHTKFDPAIIPGFDLEDGADKFDTSTAQSALASLSTVSAPDPCIEFAVKLLKDETPLTAYVPEVDEIIRKMMCHQKSTNAGTSKSAQGRKD</sequence>
<protein>
    <submittedName>
        <fullName evidence="2">Uncharacterized protein</fullName>
    </submittedName>
</protein>
<accession>A0A811NSG2</accession>
<dbReference type="Proteomes" id="UP000604825">
    <property type="component" value="Unassembled WGS sequence"/>
</dbReference>
<evidence type="ECO:0000313" key="3">
    <source>
        <dbReference type="Proteomes" id="UP000604825"/>
    </source>
</evidence>
<dbReference type="AlphaFoldDB" id="A0A811NSG2"/>
<comment type="caution">
    <text evidence="2">The sequence shown here is derived from an EMBL/GenBank/DDBJ whole genome shotgun (WGS) entry which is preliminary data.</text>
</comment>
<evidence type="ECO:0000256" key="1">
    <source>
        <dbReference type="SAM" id="MobiDB-lite"/>
    </source>
</evidence>
<keyword evidence="3" id="KW-1185">Reference proteome</keyword>
<feature type="region of interest" description="Disordered" evidence="1">
    <location>
        <begin position="1"/>
        <end position="120"/>
    </location>
</feature>
<organism evidence="2 3">
    <name type="scientific">Miscanthus lutarioriparius</name>
    <dbReference type="NCBI Taxonomy" id="422564"/>
    <lineage>
        <taxon>Eukaryota</taxon>
        <taxon>Viridiplantae</taxon>
        <taxon>Streptophyta</taxon>
        <taxon>Embryophyta</taxon>
        <taxon>Tracheophyta</taxon>
        <taxon>Spermatophyta</taxon>
        <taxon>Magnoliopsida</taxon>
        <taxon>Liliopsida</taxon>
        <taxon>Poales</taxon>
        <taxon>Poaceae</taxon>
        <taxon>PACMAD clade</taxon>
        <taxon>Panicoideae</taxon>
        <taxon>Andropogonodae</taxon>
        <taxon>Andropogoneae</taxon>
        <taxon>Saccharinae</taxon>
        <taxon>Miscanthus</taxon>
    </lineage>
</organism>
<evidence type="ECO:0000313" key="2">
    <source>
        <dbReference type="EMBL" id="CAD6225778.1"/>
    </source>
</evidence>
<name>A0A811NSG2_9POAL</name>
<feature type="compositionally biased region" description="Basic residues" evidence="1">
    <location>
        <begin position="173"/>
        <end position="193"/>
    </location>
</feature>
<gene>
    <name evidence="2" type="ORF">NCGR_LOCUS17738</name>
</gene>
<reference evidence="2" key="1">
    <citation type="submission" date="2020-10" db="EMBL/GenBank/DDBJ databases">
        <authorList>
            <person name="Han B."/>
            <person name="Lu T."/>
            <person name="Zhao Q."/>
            <person name="Huang X."/>
            <person name="Zhao Y."/>
        </authorList>
    </citation>
    <scope>NUCLEOTIDE SEQUENCE</scope>
</reference>
<feature type="compositionally biased region" description="Basic and acidic residues" evidence="1">
    <location>
        <begin position="98"/>
        <end position="109"/>
    </location>
</feature>
<feature type="region of interest" description="Disordered" evidence="1">
    <location>
        <begin position="170"/>
        <end position="261"/>
    </location>
</feature>
<dbReference type="OrthoDB" id="621239at2759"/>
<feature type="compositionally biased region" description="Polar residues" evidence="1">
    <location>
        <begin position="1"/>
        <end position="20"/>
    </location>
</feature>